<dbReference type="AlphaFoldDB" id="Q8WQE7"/>
<dbReference type="Bgee" id="WBGene00006466">
    <property type="expression patterns" value="Expressed in adult organism and 3 other cell types or tissues"/>
</dbReference>
<evidence type="ECO:0000313" key="2">
    <source>
        <dbReference type="EMBL" id="CAD21646.1"/>
    </source>
</evidence>
<dbReference type="Gene3D" id="1.25.40.990">
    <property type="match status" value="1"/>
</dbReference>
<organism evidence="2 3">
    <name type="scientific">Caenorhabditis elegans</name>
    <dbReference type="NCBI Taxonomy" id="6239"/>
    <lineage>
        <taxon>Eukaryota</taxon>
        <taxon>Metazoa</taxon>
        <taxon>Ecdysozoa</taxon>
        <taxon>Nematoda</taxon>
        <taxon>Chromadorea</taxon>
        <taxon>Rhabditida</taxon>
        <taxon>Rhabditina</taxon>
        <taxon>Rhabditomorpha</taxon>
        <taxon>Rhabditoidea</taxon>
        <taxon>Rhabditidae</taxon>
        <taxon>Peloderinae</taxon>
        <taxon>Caenorhabditis</taxon>
    </lineage>
</organism>
<dbReference type="PANTHER" id="PTHR12436:SF3">
    <property type="entry name" value="GERMINAL-CENTER ASSOCIATED NUCLEAR PROTEIN"/>
    <property type="match status" value="1"/>
</dbReference>
<dbReference type="PhylomeDB" id="Q8WQE7"/>
<dbReference type="GeneID" id="178278"/>
<dbReference type="WormBase" id="JC8.13a">
    <property type="protein sequence ID" value="CE29813"/>
    <property type="gene ID" value="WBGene00006466"/>
    <property type="gene designation" value="tag-115"/>
</dbReference>
<dbReference type="Proteomes" id="UP000001940">
    <property type="component" value="Chromosome IV"/>
</dbReference>
<protein>
    <submittedName>
        <fullName evidence="2">SAC3/GANP/THP3 conserved domain-containing protein</fullName>
    </submittedName>
</protein>
<dbReference type="PaxDb" id="6239-JC8.13"/>
<dbReference type="GO" id="GO:0005737">
    <property type="term" value="C:cytoplasm"/>
    <property type="evidence" value="ECO:0000318"/>
    <property type="project" value="GO_Central"/>
</dbReference>
<name>Q8WQE7_CAEEL</name>
<dbReference type="eggNOG" id="KOG1860">
    <property type="taxonomic scope" value="Eukaryota"/>
</dbReference>
<dbReference type="GO" id="GO:0006406">
    <property type="term" value="P:mRNA export from nucleus"/>
    <property type="evidence" value="ECO:0000318"/>
    <property type="project" value="GO_Central"/>
</dbReference>
<sequence length="331" mass="38509">MASCESMCPVAEINFRSRNHLIDQLEATASTSSGPRSKYVADPTKMVKEYSRSAADTHKYNKPELLRPFPVLQHTIDYLLDLYSPFKDRRSAITSKQFASIFSFVSDRLRSIRQDMIMQNLRGDFTVILIEKMLPFYIETDGACKMAKCQSYDPKLHDFQLEECFGRWFEEVSNSTDIIPNPLISACFFFRQLHRKSSILHDLYLFRRKLPHESFNLIQSIISSFYSSNYRRFFDIFQQLDPLLKHSLSDCVSILRQSAMKNISVAFKTPVARLPSQLLSDWLGFPANLEFFDDFLRLYSVIPDEQGNILISALRPPVEISYQDFSSRQYE</sequence>
<dbReference type="InterPro" id="IPR005062">
    <property type="entry name" value="SAC3/GANP/THP3_conserved"/>
</dbReference>
<feature type="domain" description="SAC3/GANP/THP3 conserved" evidence="1">
    <location>
        <begin position="7"/>
        <end position="291"/>
    </location>
</feature>
<dbReference type="STRING" id="6239.JC8.13a.2"/>
<dbReference type="HOGENOM" id="CLU_845281_0_0_1"/>
<dbReference type="KEGG" id="cel:CELE_JC8.13"/>
<dbReference type="SMR" id="Q8WQE7"/>
<dbReference type="RefSeq" id="NP_741494.1">
    <property type="nucleotide sequence ID" value="NM_171422.5"/>
</dbReference>
<dbReference type="PANTHER" id="PTHR12436">
    <property type="entry name" value="80 KDA MCM3-ASSOCIATED PROTEIN"/>
    <property type="match status" value="1"/>
</dbReference>
<keyword evidence="3" id="KW-1185">Reference proteome</keyword>
<dbReference type="GO" id="GO:0005634">
    <property type="term" value="C:nucleus"/>
    <property type="evidence" value="ECO:0000318"/>
    <property type="project" value="GO_Central"/>
</dbReference>
<dbReference type="EMBL" id="BX284604">
    <property type="protein sequence ID" value="CAD21646.1"/>
    <property type="molecule type" value="Genomic_DNA"/>
</dbReference>
<dbReference type="CTD" id="178278"/>
<dbReference type="UCSC" id="JC8.13">
    <property type="organism name" value="c. elegans"/>
</dbReference>
<gene>
    <name evidence="2 4" type="primary">tag-115</name>
    <name evidence="2" type="ORF">CELE_JC8.13</name>
    <name evidence="4" type="ORF">JC8.13</name>
</gene>
<dbReference type="InterPro" id="IPR045107">
    <property type="entry name" value="SAC3/GANP/THP3"/>
</dbReference>
<dbReference type="Pfam" id="PF03399">
    <property type="entry name" value="SAC3_GANP"/>
    <property type="match status" value="1"/>
</dbReference>
<proteinExistence type="predicted"/>
<evidence type="ECO:0000313" key="4">
    <source>
        <dbReference type="WormBase" id="JC8.13a"/>
    </source>
</evidence>
<dbReference type="OrthoDB" id="264795at2759"/>
<dbReference type="InParanoid" id="Q8WQE7"/>
<dbReference type="PeptideAtlas" id="Q8WQE7"/>
<evidence type="ECO:0000313" key="3">
    <source>
        <dbReference type="Proteomes" id="UP000001940"/>
    </source>
</evidence>
<accession>Q8WQE7</accession>
<dbReference type="AGR" id="WB:WBGene00006466"/>
<dbReference type="GO" id="GO:0070390">
    <property type="term" value="C:transcription export complex 2"/>
    <property type="evidence" value="ECO:0000318"/>
    <property type="project" value="GO_Central"/>
</dbReference>
<dbReference type="OMA" id="YRLCESP"/>
<evidence type="ECO:0000259" key="1">
    <source>
        <dbReference type="Pfam" id="PF03399"/>
    </source>
</evidence>
<reference evidence="2 3" key="1">
    <citation type="journal article" date="1998" name="Science">
        <title>Genome sequence of the nematode C. elegans: a platform for investigating biology.</title>
        <authorList>
            <consortium name="The C. elegans sequencing consortium"/>
            <person name="Sulson J.E."/>
            <person name="Waterston R."/>
        </authorList>
    </citation>
    <scope>NUCLEOTIDE SEQUENCE [LARGE SCALE GENOMIC DNA]</scope>
    <source>
        <strain evidence="2 3">Bristol N2</strain>
    </source>
</reference>
<dbReference type="FunCoup" id="Q8WQE7">
    <property type="interactions" value="265"/>
</dbReference>